<proteinExistence type="predicted"/>
<evidence type="ECO:0000313" key="2">
    <source>
        <dbReference type="Proteomes" id="UP000030700"/>
    </source>
</evidence>
<organism evidence="1">
    <name type="scientific">Candidatus Moduliflexus flocculans</name>
    <dbReference type="NCBI Taxonomy" id="1499966"/>
    <lineage>
        <taxon>Bacteria</taxon>
        <taxon>Candidatus Moduliflexota</taxon>
        <taxon>Candidatus Moduliflexia</taxon>
        <taxon>Candidatus Moduliflexales</taxon>
        <taxon>Candidatus Moduliflexaceae</taxon>
    </lineage>
</organism>
<dbReference type="Proteomes" id="UP000030700">
    <property type="component" value="Unassembled WGS sequence"/>
</dbReference>
<evidence type="ECO:0000313" key="1">
    <source>
        <dbReference type="EMBL" id="GAK49819.1"/>
    </source>
</evidence>
<gene>
    <name evidence="1" type="ORF">U14_01043</name>
</gene>
<dbReference type="AlphaFoldDB" id="A0A0S6VRA7"/>
<keyword evidence="2" id="KW-1185">Reference proteome</keyword>
<dbReference type="EMBL" id="DF820455">
    <property type="protein sequence ID" value="GAK49819.1"/>
    <property type="molecule type" value="Genomic_DNA"/>
</dbReference>
<reference evidence="1" key="1">
    <citation type="journal article" date="2015" name="PeerJ">
        <title>First genomic representation of candidate bacterial phylum KSB3 points to enhanced environmental sensing as a trigger of wastewater bulking.</title>
        <authorList>
            <person name="Sekiguchi Y."/>
            <person name="Ohashi A."/>
            <person name="Parks D.H."/>
            <person name="Yamauchi T."/>
            <person name="Tyson G.W."/>
            <person name="Hugenholtz P."/>
        </authorList>
    </citation>
    <scope>NUCLEOTIDE SEQUENCE [LARGE SCALE GENOMIC DNA]</scope>
</reference>
<accession>A0A0S6VRA7</accession>
<sequence>MMSSVVKTQEDAKYAEVGKLLSARLHEARAKKGLLRCPNCLRVFDATHLIKCPGCRTLIGNAFQEWRGETRPQAEPLPFLKECAPAAPPRPKKRRVFRPRKILEAAQLELDFFTQSCAQYPG</sequence>
<dbReference type="HOGENOM" id="CLU_2022172_0_0_0"/>
<name>A0A0S6VRA7_9BACT</name>
<protein>
    <submittedName>
        <fullName evidence="1">Uncharacterized protein</fullName>
    </submittedName>
</protein>